<reference evidence="1 2" key="1">
    <citation type="submission" date="2023-07" db="EMBL/GenBank/DDBJ databases">
        <title>Genomic Encyclopedia of Type Strains, Phase IV (KMG-IV): sequencing the most valuable type-strain genomes for metagenomic binning, comparative biology and taxonomic classification.</title>
        <authorList>
            <person name="Goeker M."/>
        </authorList>
    </citation>
    <scope>NUCLEOTIDE SEQUENCE [LARGE SCALE GENOMIC DNA]</scope>
    <source>
        <strain evidence="1 2">DSM 17740</strain>
    </source>
</reference>
<protein>
    <submittedName>
        <fullName evidence="1">Uncharacterized protein</fullName>
    </submittedName>
</protein>
<dbReference type="RefSeq" id="WP_307340637.1">
    <property type="nucleotide sequence ID" value="NZ_JAUSUQ010000010.1"/>
</dbReference>
<proteinExistence type="predicted"/>
<organism evidence="1 2">
    <name type="scientific">Caldalkalibacillus uzonensis</name>
    <dbReference type="NCBI Taxonomy" id="353224"/>
    <lineage>
        <taxon>Bacteria</taxon>
        <taxon>Bacillati</taxon>
        <taxon>Bacillota</taxon>
        <taxon>Bacilli</taxon>
        <taxon>Bacillales</taxon>
        <taxon>Bacillaceae</taxon>
        <taxon>Caldalkalibacillus</taxon>
    </lineage>
</organism>
<accession>A0ABU0CU81</accession>
<sequence length="129" mass="15590">MLFGLLEKEFKPCFEKLHPKFYFYPEFFHDFINLNMPERLKVEAKIADMYRNPQVLSNTRPYPVETPTDAVREFPFSKKGRIYYIPGEPRGYQCGIIRLSRTEREQKRVIAWLQLNLWSFRHWASVLNL</sequence>
<name>A0ABU0CU81_9BACI</name>
<dbReference type="Proteomes" id="UP001232445">
    <property type="component" value="Unassembled WGS sequence"/>
</dbReference>
<comment type="caution">
    <text evidence="1">The sequence shown here is derived from an EMBL/GenBank/DDBJ whole genome shotgun (WGS) entry which is preliminary data.</text>
</comment>
<dbReference type="EMBL" id="JAUSUQ010000010">
    <property type="protein sequence ID" value="MDQ0339914.1"/>
    <property type="molecule type" value="Genomic_DNA"/>
</dbReference>
<evidence type="ECO:0000313" key="2">
    <source>
        <dbReference type="Proteomes" id="UP001232445"/>
    </source>
</evidence>
<evidence type="ECO:0000313" key="1">
    <source>
        <dbReference type="EMBL" id="MDQ0339914.1"/>
    </source>
</evidence>
<keyword evidence="2" id="KW-1185">Reference proteome</keyword>
<gene>
    <name evidence="1" type="ORF">J2S00_002709</name>
</gene>